<protein>
    <recommendedName>
        <fullName evidence="3">F-box domain-containing protein</fullName>
    </recommendedName>
</protein>
<dbReference type="EMBL" id="CM029051">
    <property type="protein sequence ID" value="KAG2562516.1"/>
    <property type="molecule type" value="Genomic_DNA"/>
</dbReference>
<evidence type="ECO:0000313" key="1">
    <source>
        <dbReference type="EMBL" id="KAG2562516.1"/>
    </source>
</evidence>
<evidence type="ECO:0008006" key="3">
    <source>
        <dbReference type="Google" id="ProtNLM"/>
    </source>
</evidence>
<dbReference type="InterPro" id="IPR053781">
    <property type="entry name" value="F-box_AtFBL13-like"/>
</dbReference>
<proteinExistence type="predicted"/>
<gene>
    <name evidence="1" type="ORF">PVAP13_8KG282200</name>
</gene>
<comment type="caution">
    <text evidence="1">The sequence shown here is derived from an EMBL/GenBank/DDBJ whole genome shotgun (WGS) entry which is preliminary data.</text>
</comment>
<reference evidence="1" key="1">
    <citation type="submission" date="2020-05" db="EMBL/GenBank/DDBJ databases">
        <title>WGS assembly of Panicum virgatum.</title>
        <authorList>
            <person name="Lovell J.T."/>
            <person name="Jenkins J."/>
            <person name="Shu S."/>
            <person name="Juenger T.E."/>
            <person name="Schmutz J."/>
        </authorList>
    </citation>
    <scope>NUCLEOTIDE SEQUENCE</scope>
    <source>
        <strain evidence="1">AP13</strain>
    </source>
</reference>
<accession>A0A8T0PUA1</accession>
<dbReference type="InterPro" id="IPR053197">
    <property type="entry name" value="F-box_SCFL_complex_component"/>
</dbReference>
<dbReference type="SUPFAM" id="SSF52058">
    <property type="entry name" value="L domain-like"/>
    <property type="match status" value="1"/>
</dbReference>
<dbReference type="PANTHER" id="PTHR34223">
    <property type="entry name" value="OS11G0201299 PROTEIN"/>
    <property type="match status" value="1"/>
</dbReference>
<name>A0A8T0PUA1_PANVG</name>
<keyword evidence="2" id="KW-1185">Reference proteome</keyword>
<dbReference type="Proteomes" id="UP000823388">
    <property type="component" value="Chromosome 8K"/>
</dbReference>
<dbReference type="PANTHER" id="PTHR34223:SF22">
    <property type="entry name" value="OS11G0208300 PROTEIN"/>
    <property type="match status" value="1"/>
</dbReference>
<dbReference type="AlphaFoldDB" id="A0A8T0PUA1"/>
<sequence length="440" mass="50131">MAPLTRHRKKSLAAAPPDLVIDPADRISKLPEIQAQILSFLPAQEAVRTCVLARTWRNVWRFTRRLLIAGKSVEEVREFVDRLLRVRRGGLELAPLDASEIRFDPFAEAEDYGEARLDGMSSINRWICWVLNCQIRMLRIDISARTSFDVYLQMSATPLLVSRHLTRLELTGVLFVHRCLNLDGCPALEHLEIKECCLQYVRKITSLSLKCLVITSCESNSARHSIQICVPRLVSLCLDNDDVRTPLLESMPELVWAKVRIDTYVDNLYREDLMVYIDSDSDSDGSEEGWGDYARQNFTKCVVLEGLAQAKDLVLIANRSTNIFRRDLKWCPTFSKLKTLVLNDYSYESTDCSALACMLQHAPVLEKLTVLFCNTVQLKYDVVVEGRPDAKGKSSMISQHLKIVEVKCFEVDQRLLNLLKFLGSLNICKIMTKTVSVLHF</sequence>
<dbReference type="SUPFAM" id="SSF81383">
    <property type="entry name" value="F-box domain"/>
    <property type="match status" value="1"/>
</dbReference>
<dbReference type="CDD" id="cd22160">
    <property type="entry name" value="F-box_AtFBL13-like"/>
    <property type="match status" value="1"/>
</dbReference>
<evidence type="ECO:0000313" key="2">
    <source>
        <dbReference type="Proteomes" id="UP000823388"/>
    </source>
</evidence>
<dbReference type="InterPro" id="IPR036047">
    <property type="entry name" value="F-box-like_dom_sf"/>
</dbReference>
<organism evidence="1 2">
    <name type="scientific">Panicum virgatum</name>
    <name type="common">Blackwell switchgrass</name>
    <dbReference type="NCBI Taxonomy" id="38727"/>
    <lineage>
        <taxon>Eukaryota</taxon>
        <taxon>Viridiplantae</taxon>
        <taxon>Streptophyta</taxon>
        <taxon>Embryophyta</taxon>
        <taxon>Tracheophyta</taxon>
        <taxon>Spermatophyta</taxon>
        <taxon>Magnoliopsida</taxon>
        <taxon>Liliopsida</taxon>
        <taxon>Poales</taxon>
        <taxon>Poaceae</taxon>
        <taxon>PACMAD clade</taxon>
        <taxon>Panicoideae</taxon>
        <taxon>Panicodae</taxon>
        <taxon>Paniceae</taxon>
        <taxon>Panicinae</taxon>
        <taxon>Panicum</taxon>
        <taxon>Panicum sect. Hiantes</taxon>
    </lineage>
</organism>